<accession>A6KE31</accession>
<evidence type="ECO:0000313" key="1">
    <source>
        <dbReference type="EMBL" id="EDL88336.1"/>
    </source>
</evidence>
<dbReference type="EMBL" id="CH474040">
    <property type="protein sequence ID" value="EDL88336.1"/>
    <property type="molecule type" value="Genomic_DNA"/>
</dbReference>
<proteinExistence type="predicted"/>
<organism evidence="1 2">
    <name type="scientific">Rattus norvegicus</name>
    <name type="common">Rat</name>
    <dbReference type="NCBI Taxonomy" id="10116"/>
    <lineage>
        <taxon>Eukaryota</taxon>
        <taxon>Metazoa</taxon>
        <taxon>Chordata</taxon>
        <taxon>Craniata</taxon>
        <taxon>Vertebrata</taxon>
        <taxon>Euteleostomi</taxon>
        <taxon>Mammalia</taxon>
        <taxon>Eutheria</taxon>
        <taxon>Euarchontoglires</taxon>
        <taxon>Glires</taxon>
        <taxon>Rodentia</taxon>
        <taxon>Myomorpha</taxon>
        <taxon>Muroidea</taxon>
        <taxon>Muridae</taxon>
        <taxon>Murinae</taxon>
        <taxon>Rattus</taxon>
    </lineage>
</organism>
<dbReference type="Proteomes" id="UP000234681">
    <property type="component" value="Chromosome 15"/>
</dbReference>
<name>A6KE31_RAT</name>
<sequence>MPPRSPVPELILPQRYPHAHVFCCSVHKCMGMEPPYLSLSWCLGKESMAYMHKGCYSVVKKTEAMEFTEIIAVTEKDRIE</sequence>
<dbReference type="AlphaFoldDB" id="A6KE31"/>
<evidence type="ECO:0000313" key="2">
    <source>
        <dbReference type="Proteomes" id="UP000234681"/>
    </source>
</evidence>
<reference evidence="1 2" key="1">
    <citation type="submission" date="2005-07" db="EMBL/GenBank/DDBJ databases">
        <authorList>
            <person name="Mural R.J."/>
            <person name="Li P.W."/>
            <person name="Adams M.D."/>
            <person name="Amanatides P.G."/>
            <person name="Baden-Tillson H."/>
            <person name="Barnstead M."/>
            <person name="Chin S.H."/>
            <person name="Dew I."/>
            <person name="Evans C.A."/>
            <person name="Ferriera S."/>
            <person name="Flanigan M."/>
            <person name="Fosler C."/>
            <person name="Glodek A."/>
            <person name="Gu Z."/>
            <person name="Holt R.A."/>
            <person name="Jennings D."/>
            <person name="Kraft C.L."/>
            <person name="Lu F."/>
            <person name="Nguyen T."/>
            <person name="Nusskern D.R."/>
            <person name="Pfannkoch C.M."/>
            <person name="Sitter C."/>
            <person name="Sutton G.G."/>
            <person name="Venter J.C."/>
            <person name="Wang Z."/>
            <person name="Woodage T."/>
            <person name="Zheng X.H."/>
            <person name="Zhong F."/>
        </authorList>
    </citation>
    <scope>NUCLEOTIDE SEQUENCE [LARGE SCALE GENOMIC DNA]</scope>
    <source>
        <strain>BN</strain>
        <strain evidence="2">Sprague-Dawley</strain>
    </source>
</reference>
<gene>
    <name evidence="1" type="ORF">rCG_61276</name>
</gene>
<protein>
    <submittedName>
        <fullName evidence="1">RCG61276</fullName>
    </submittedName>
</protein>